<sequence>MVIMGSKLPQSNGQQLSFLRNGCAFDYISIEIVHLGNFISRMDVSFGIPLMRKIADKCGGTVLNVESLVYN</sequence>
<dbReference type="Proteomes" id="UP000321104">
    <property type="component" value="Unassembled WGS sequence"/>
</dbReference>
<dbReference type="Proteomes" id="UP000032673">
    <property type="component" value="Unassembled WGS sequence"/>
</dbReference>
<evidence type="ECO:0000313" key="1">
    <source>
        <dbReference type="EMBL" id="GAN63852.1"/>
    </source>
</evidence>
<accession>A0A6N3T5J0</accession>
<reference evidence="1 3" key="1">
    <citation type="submission" date="2012-11" db="EMBL/GenBank/DDBJ databases">
        <title>Whole genome sequence of Acetobacter indonesiensis 5H-1.</title>
        <authorList>
            <person name="Azuma Y."/>
            <person name="Higashiura N."/>
            <person name="Hirakawa H."/>
            <person name="Matsushita K."/>
        </authorList>
    </citation>
    <scope>NUCLEOTIDE SEQUENCE [LARGE SCALE GENOMIC DNA]</scope>
    <source>
        <strain evidence="1 3">5H-1</strain>
    </source>
</reference>
<evidence type="ECO:0000313" key="4">
    <source>
        <dbReference type="Proteomes" id="UP000321104"/>
    </source>
</evidence>
<dbReference type="AlphaFoldDB" id="A0A6N3T5J0"/>
<comment type="caution">
    <text evidence="2">The sequence shown here is derived from an EMBL/GenBank/DDBJ whole genome shotgun (WGS) entry which is preliminary data.</text>
</comment>
<name>A0A6N3T5J0_9PROT</name>
<organism evidence="2 4">
    <name type="scientific">Acetobacter indonesiensis</name>
    <dbReference type="NCBI Taxonomy" id="104101"/>
    <lineage>
        <taxon>Bacteria</taxon>
        <taxon>Pseudomonadati</taxon>
        <taxon>Pseudomonadota</taxon>
        <taxon>Alphaproteobacteria</taxon>
        <taxon>Acetobacterales</taxon>
        <taxon>Acetobacteraceae</taxon>
        <taxon>Acetobacter</taxon>
    </lineage>
</organism>
<dbReference type="EMBL" id="BJXQ01000003">
    <property type="protein sequence ID" value="GEN02669.1"/>
    <property type="molecule type" value="Genomic_DNA"/>
</dbReference>
<dbReference type="EMBL" id="BAMW01000045">
    <property type="protein sequence ID" value="GAN63852.1"/>
    <property type="molecule type" value="Genomic_DNA"/>
</dbReference>
<protein>
    <submittedName>
        <fullName evidence="2">Uncharacterized protein</fullName>
    </submittedName>
</protein>
<proteinExistence type="predicted"/>
<keyword evidence="3" id="KW-1185">Reference proteome</keyword>
<evidence type="ECO:0000313" key="3">
    <source>
        <dbReference type="Proteomes" id="UP000032673"/>
    </source>
</evidence>
<reference evidence="2 4" key="2">
    <citation type="submission" date="2019-07" db="EMBL/GenBank/DDBJ databases">
        <title>Whole genome shotgun sequence of Acetobacter indonesiensis NBRC 16471.</title>
        <authorList>
            <person name="Hosoyama A."/>
            <person name="Uohara A."/>
            <person name="Ohji S."/>
            <person name="Ichikawa N."/>
        </authorList>
    </citation>
    <scope>NUCLEOTIDE SEQUENCE [LARGE SCALE GENOMIC DNA]</scope>
    <source>
        <strain evidence="2 4">NBRC 16471</strain>
    </source>
</reference>
<gene>
    <name evidence="1" type="ORF">Abin_047_106</name>
    <name evidence="2" type="ORF">AIN02nite_06940</name>
</gene>
<evidence type="ECO:0000313" key="2">
    <source>
        <dbReference type="EMBL" id="GEN02669.1"/>
    </source>
</evidence>